<dbReference type="PANTHER" id="PTHR46763">
    <property type="entry name" value="DYNEIN REGULATORY COMPLEX PROTEIN 8"/>
    <property type="match status" value="1"/>
</dbReference>
<evidence type="ECO:0000256" key="1">
    <source>
        <dbReference type="ARBA" id="ARBA00022737"/>
    </source>
</evidence>
<reference evidence="3" key="1">
    <citation type="submission" date="2015-06" db="EMBL/GenBank/DDBJ databases">
        <authorList>
            <person name="Hoefler B.C."/>
            <person name="Straight P.D."/>
        </authorList>
    </citation>
    <scope>NUCLEOTIDE SEQUENCE</scope>
</reference>
<dbReference type="GO" id="GO:0005509">
    <property type="term" value="F:calcium ion binding"/>
    <property type="evidence" value="ECO:0007669"/>
    <property type="project" value="InterPro"/>
</dbReference>
<organism evidence="3">
    <name type="scientific">Bactrocera latifrons</name>
    <name type="common">Malaysian fruit fly</name>
    <name type="synonym">Chaetodacus latifrons</name>
    <dbReference type="NCBI Taxonomy" id="174628"/>
    <lineage>
        <taxon>Eukaryota</taxon>
        <taxon>Metazoa</taxon>
        <taxon>Ecdysozoa</taxon>
        <taxon>Arthropoda</taxon>
        <taxon>Hexapoda</taxon>
        <taxon>Insecta</taxon>
        <taxon>Pterygota</taxon>
        <taxon>Neoptera</taxon>
        <taxon>Endopterygota</taxon>
        <taxon>Diptera</taxon>
        <taxon>Brachycera</taxon>
        <taxon>Muscomorpha</taxon>
        <taxon>Tephritoidea</taxon>
        <taxon>Tephritidae</taxon>
        <taxon>Bactrocera</taxon>
        <taxon>Bactrocera</taxon>
    </lineage>
</organism>
<sequence length="212" mass="24577">MEVAIPITNELEQRISDAFCIFDHHGDKRIDIREVGTVLRFLGCVPTEQEINEVIAATEMEESAGDVHLSKFMPHVAQLLAERKMEPASPEKILAAFQILDPEQKTYITKEYMSKMMMEEGEPFTQEELDEMLAVAIDPITGNIPYEFYINQLMVSRICIRTKFFTQFTLYLHSIRTRICRNCTMYLYLHSLQNPSTSQRIRFMSLLQDIGL</sequence>
<dbReference type="EMBL" id="GDHF01001564">
    <property type="protein sequence ID" value="JAI50750.1"/>
    <property type="molecule type" value="Transcribed_RNA"/>
</dbReference>
<dbReference type="InterPro" id="IPR002048">
    <property type="entry name" value="EF_hand_dom"/>
</dbReference>
<dbReference type="PROSITE" id="PS50222">
    <property type="entry name" value="EF_HAND_2"/>
    <property type="match status" value="1"/>
</dbReference>
<dbReference type="SUPFAM" id="SSF47473">
    <property type="entry name" value="EF-hand"/>
    <property type="match status" value="1"/>
</dbReference>
<evidence type="ECO:0000313" key="3">
    <source>
        <dbReference type="EMBL" id="JAI50750.1"/>
    </source>
</evidence>
<gene>
    <name evidence="3" type="primary">Efcab2_2</name>
    <name evidence="3" type="ORF">c0_g1_i3</name>
</gene>
<feature type="domain" description="EF-hand" evidence="2">
    <location>
        <begin position="10"/>
        <end position="45"/>
    </location>
</feature>
<protein>
    <submittedName>
        <fullName evidence="3">EF-hand calcium-binding domain-containing protein 2</fullName>
    </submittedName>
</protein>
<name>A0A0K8WIT6_BACLA</name>
<dbReference type="OrthoDB" id="10260307at2759"/>
<dbReference type="InterPro" id="IPR011992">
    <property type="entry name" value="EF-hand-dom_pair"/>
</dbReference>
<dbReference type="FunFam" id="1.10.238.10:FF:000178">
    <property type="entry name" value="Calmodulin-2 A"/>
    <property type="match status" value="1"/>
</dbReference>
<dbReference type="Gene3D" id="1.10.238.10">
    <property type="entry name" value="EF-hand"/>
    <property type="match status" value="2"/>
</dbReference>
<dbReference type="PANTHER" id="PTHR46763:SF1">
    <property type="entry name" value="DYNEIN REGULATORY COMPLEX PROTEIN 8"/>
    <property type="match status" value="1"/>
</dbReference>
<keyword evidence="1" id="KW-0677">Repeat</keyword>
<accession>A0A0K8WIT6</accession>
<dbReference type="GO" id="GO:0043226">
    <property type="term" value="C:organelle"/>
    <property type="evidence" value="ECO:0007669"/>
    <property type="project" value="UniProtKB-ARBA"/>
</dbReference>
<proteinExistence type="predicted"/>
<evidence type="ECO:0000259" key="2">
    <source>
        <dbReference type="PROSITE" id="PS50222"/>
    </source>
</evidence>
<dbReference type="AlphaFoldDB" id="A0A0K8WIT6"/>